<dbReference type="SMR" id="A0A0J6Y1D0"/>
<dbReference type="PATRIC" id="fig|37916.4.peg.7284"/>
<dbReference type="AlphaFoldDB" id="A0A0J6Y1D0"/>
<dbReference type="InterPro" id="IPR012349">
    <property type="entry name" value="Split_barrel_FMN-bd"/>
</dbReference>
<proteinExistence type="inferred from homology"/>
<dbReference type="EMBL" id="JYNL01000070">
    <property type="protein sequence ID" value="KMO67026.1"/>
    <property type="molecule type" value="Genomic_DNA"/>
</dbReference>
<dbReference type="GO" id="GO:0070967">
    <property type="term" value="F:coenzyme F420 binding"/>
    <property type="evidence" value="ECO:0007669"/>
    <property type="project" value="TreeGrafter"/>
</dbReference>
<dbReference type="PANTHER" id="PTHR39428:SF1">
    <property type="entry name" value="F420H(2)-DEPENDENT QUINONE REDUCTASE RV1261C"/>
    <property type="match status" value="1"/>
</dbReference>
<dbReference type="Gene3D" id="2.30.110.10">
    <property type="entry name" value="Electron Transport, Fmn-binding Protein, Chain A"/>
    <property type="match status" value="1"/>
</dbReference>
<sequence length="220" mass="23898">MPDAARLTRGNSAVTDGESCRFQPTSRRGSLPRLGIELGCRDVALCVSIDDAAGSTAHDESKVPPIPTHAETQADPDILLAFNAAVVEEFRSNHGRVGGPFADSDVVLLTMTGAKSGQRRQTPLEYFTVDGRILIVGTRGGAPRNPAWVHNLRANPAAHVEIGAQSYDVVAQEITGEERDVLYAKVVGLCPRIDTYPKPERVIPLFELRRIQEHKSQKPV</sequence>
<dbReference type="EC" id="1.-.-.-" evidence="4"/>
<dbReference type="GO" id="GO:0052755">
    <property type="term" value="F:coenzyme F420H2:quinone oxidoreductase activity"/>
    <property type="evidence" value="ECO:0007669"/>
    <property type="project" value="RHEA"/>
</dbReference>
<feature type="region of interest" description="Disordered" evidence="3">
    <location>
        <begin position="1"/>
        <end position="27"/>
    </location>
</feature>
<name>A0A0J6Y1D0_9MYCO</name>
<keyword evidence="5" id="KW-1185">Reference proteome</keyword>
<dbReference type="Proteomes" id="UP000036513">
    <property type="component" value="Unassembled WGS sequence"/>
</dbReference>
<evidence type="ECO:0000256" key="3">
    <source>
        <dbReference type="SAM" id="MobiDB-lite"/>
    </source>
</evidence>
<organism evidence="4 5">
    <name type="scientific">Mycolicibacterium chlorophenolicum</name>
    <dbReference type="NCBI Taxonomy" id="37916"/>
    <lineage>
        <taxon>Bacteria</taxon>
        <taxon>Bacillati</taxon>
        <taxon>Actinomycetota</taxon>
        <taxon>Actinomycetes</taxon>
        <taxon>Mycobacteriales</taxon>
        <taxon>Mycobacteriaceae</taxon>
        <taxon>Mycolicibacterium</taxon>
    </lineage>
</organism>
<dbReference type="InterPro" id="IPR004378">
    <property type="entry name" value="F420H2_quin_Rdtase"/>
</dbReference>
<dbReference type="GO" id="GO:0005886">
    <property type="term" value="C:plasma membrane"/>
    <property type="evidence" value="ECO:0007669"/>
    <property type="project" value="TreeGrafter"/>
</dbReference>
<reference evidence="4 5" key="1">
    <citation type="journal article" date="2015" name="Genome Biol. Evol.">
        <title>Characterization of Three Mycobacterium spp. with Potential Use in Bioremediation by Genome Sequencing and Comparative Genomics.</title>
        <authorList>
            <person name="Das S."/>
            <person name="Pettersson B.M."/>
            <person name="Behra P.R."/>
            <person name="Ramesh M."/>
            <person name="Dasgupta S."/>
            <person name="Bhattacharya A."/>
            <person name="Kirsebom L.A."/>
        </authorList>
    </citation>
    <scope>NUCLEOTIDE SEQUENCE [LARGE SCALE GENOMIC DNA]</scope>
    <source>
        <strain evidence="4 5">DSM 43826</strain>
    </source>
</reference>
<dbReference type="PANTHER" id="PTHR39428">
    <property type="entry name" value="F420H(2)-DEPENDENT QUINONE REDUCTASE RV1261C"/>
    <property type="match status" value="1"/>
</dbReference>
<evidence type="ECO:0000313" key="5">
    <source>
        <dbReference type="Proteomes" id="UP000036513"/>
    </source>
</evidence>
<comment type="catalytic activity">
    <reaction evidence="2">
        <text>oxidized coenzyme F420-(gamma-L-Glu)(n) + a quinol + H(+) = reduced coenzyme F420-(gamma-L-Glu)(n) + a quinone</text>
        <dbReference type="Rhea" id="RHEA:39663"/>
        <dbReference type="Rhea" id="RHEA-COMP:12939"/>
        <dbReference type="Rhea" id="RHEA-COMP:14378"/>
        <dbReference type="ChEBI" id="CHEBI:15378"/>
        <dbReference type="ChEBI" id="CHEBI:24646"/>
        <dbReference type="ChEBI" id="CHEBI:132124"/>
        <dbReference type="ChEBI" id="CHEBI:133980"/>
        <dbReference type="ChEBI" id="CHEBI:139511"/>
    </reaction>
</comment>
<evidence type="ECO:0000256" key="2">
    <source>
        <dbReference type="ARBA" id="ARBA00049106"/>
    </source>
</evidence>
<protein>
    <submittedName>
        <fullName evidence="4">Deazaflavin-dependent nitroreductase</fullName>
        <ecNumber evidence="4">1.-.-.-</ecNumber>
    </submittedName>
</protein>
<comment type="similarity">
    <text evidence="1">Belongs to the F420H(2)-dependent quinone reductase family.</text>
</comment>
<keyword evidence="4" id="KW-0560">Oxidoreductase</keyword>
<dbReference type="Pfam" id="PF04075">
    <property type="entry name" value="F420H2_quin_red"/>
    <property type="match status" value="1"/>
</dbReference>
<gene>
    <name evidence="4" type="primary">ddn_10</name>
    <name evidence="4" type="ORF">MCHLDSM_07265</name>
</gene>
<dbReference type="STRING" id="37916.MCHLDSM_07265"/>
<comment type="caution">
    <text evidence="4">The sequence shown here is derived from an EMBL/GenBank/DDBJ whole genome shotgun (WGS) entry which is preliminary data.</text>
</comment>
<evidence type="ECO:0000313" key="4">
    <source>
        <dbReference type="EMBL" id="KMO67026.1"/>
    </source>
</evidence>
<evidence type="ECO:0000256" key="1">
    <source>
        <dbReference type="ARBA" id="ARBA00008710"/>
    </source>
</evidence>
<accession>A0A0J6Y1D0</accession>
<dbReference type="NCBIfam" id="TIGR00026">
    <property type="entry name" value="hi_GC_TIGR00026"/>
    <property type="match status" value="1"/>
</dbReference>